<organism evidence="1 3">
    <name type="scientific">Zancudomyces culisetae</name>
    <name type="common">Gut fungus</name>
    <name type="synonym">Smittium culisetae</name>
    <dbReference type="NCBI Taxonomy" id="1213189"/>
    <lineage>
        <taxon>Eukaryota</taxon>
        <taxon>Fungi</taxon>
        <taxon>Fungi incertae sedis</taxon>
        <taxon>Zoopagomycota</taxon>
        <taxon>Kickxellomycotina</taxon>
        <taxon>Harpellomycetes</taxon>
        <taxon>Harpellales</taxon>
        <taxon>Legeriomycetaceae</taxon>
        <taxon>Zancudomyces</taxon>
    </lineage>
</organism>
<dbReference type="EMBL" id="LSSK01001887">
    <property type="protein sequence ID" value="OMH78581.1"/>
    <property type="molecule type" value="Genomic_DNA"/>
</dbReference>
<reference evidence="1" key="2">
    <citation type="submission" date="2017-01" db="EMBL/GenBank/DDBJ databases">
        <authorList>
            <person name="Mah S.A."/>
            <person name="Swanson W.J."/>
            <person name="Moy G.W."/>
            <person name="Vacquier V.D."/>
        </authorList>
    </citation>
    <scope>NUCLEOTIDE SEQUENCE [LARGE SCALE GENOMIC DNA]</scope>
    <source>
        <strain evidence="1">COL-18-3</strain>
    </source>
</reference>
<name>A0A1R1PCB6_ZANCU</name>
<accession>A0A1R1PCB6</accession>
<gene>
    <name evidence="2" type="ORF">AX774_g3777</name>
    <name evidence="1" type="ORF">AX774_g8019</name>
</gene>
<reference evidence="3" key="1">
    <citation type="submission" date="2017-01" db="EMBL/GenBank/DDBJ databases">
        <authorList>
            <person name="Wang Y."/>
            <person name="White M."/>
            <person name="Kvist S."/>
            <person name="Moncalvo J.-M."/>
        </authorList>
    </citation>
    <scope>NUCLEOTIDE SEQUENCE [LARGE SCALE GENOMIC DNA]</scope>
    <source>
        <strain evidence="3">COL-18-3</strain>
    </source>
</reference>
<dbReference type="Proteomes" id="UP000188320">
    <property type="component" value="Unassembled WGS sequence"/>
</dbReference>
<protein>
    <submittedName>
        <fullName evidence="1">Uncharacterized protein</fullName>
    </submittedName>
</protein>
<evidence type="ECO:0000313" key="1">
    <source>
        <dbReference type="EMBL" id="OMH78581.1"/>
    </source>
</evidence>
<comment type="caution">
    <text evidence="1">The sequence shown here is derived from an EMBL/GenBank/DDBJ whole genome shotgun (WGS) entry which is preliminary data.</text>
</comment>
<proteinExistence type="predicted"/>
<dbReference type="EMBL" id="LSSK01000606">
    <property type="protein sequence ID" value="OMH82730.1"/>
    <property type="molecule type" value="Genomic_DNA"/>
</dbReference>
<evidence type="ECO:0000313" key="2">
    <source>
        <dbReference type="EMBL" id="OMH82730.1"/>
    </source>
</evidence>
<dbReference type="AlphaFoldDB" id="A0A1R1PCB6"/>
<sequence>MNLLHWLKKFKSRGYCCAHFINALIFPTSASSILSTEVPACHKPSIFSITISRIACISGASSHSSFSAAHSINSCVKFPTRILSSAFLVSSELALVSSNTPALYFSLNTALLAHTNA</sequence>
<keyword evidence="3" id="KW-1185">Reference proteome</keyword>
<evidence type="ECO:0000313" key="3">
    <source>
        <dbReference type="Proteomes" id="UP000188320"/>
    </source>
</evidence>